<comment type="similarity">
    <text evidence="1">Belongs to the peptidase A1 family.</text>
</comment>
<dbReference type="GO" id="GO:0004190">
    <property type="term" value="F:aspartic-type endopeptidase activity"/>
    <property type="evidence" value="ECO:0007669"/>
    <property type="project" value="UniProtKB-KW"/>
</dbReference>
<evidence type="ECO:0000256" key="2">
    <source>
        <dbReference type="ARBA" id="ARBA00022670"/>
    </source>
</evidence>
<keyword evidence="11" id="KW-1185">Reference proteome</keyword>
<dbReference type="EnsemblPlants" id="Ma10_t13840.1">
    <property type="protein sequence ID" value="Ma10_p13840.1"/>
    <property type="gene ID" value="Ma10_g13840"/>
</dbReference>
<feature type="active site" evidence="6">
    <location>
        <position position="297"/>
    </location>
</feature>
<keyword evidence="5" id="KW-0325">Glycoprotein</keyword>
<feature type="chain" id="PRO_5043242429" evidence="7">
    <location>
        <begin position="26"/>
        <end position="446"/>
    </location>
</feature>
<keyword evidence="4" id="KW-0378">Hydrolase</keyword>
<feature type="active site" evidence="6">
    <location>
        <position position="88"/>
    </location>
</feature>
<dbReference type="PROSITE" id="PS51767">
    <property type="entry name" value="PEPTIDASE_A1"/>
    <property type="match status" value="1"/>
</dbReference>
<proteinExistence type="inferred from homology"/>
<dbReference type="Gene3D" id="2.40.70.10">
    <property type="entry name" value="Acid Proteases"/>
    <property type="match status" value="2"/>
</dbReference>
<evidence type="ECO:0000256" key="4">
    <source>
        <dbReference type="ARBA" id="ARBA00022801"/>
    </source>
</evidence>
<dbReference type="OrthoDB" id="2747330at2759"/>
<dbReference type="Proteomes" id="UP000012960">
    <property type="component" value="Unplaced"/>
</dbReference>
<protein>
    <submittedName>
        <fullName evidence="9">(wild Malaysian banana) hypothetical protein</fullName>
    </submittedName>
</protein>
<dbReference type="FunFam" id="2.40.70.10:FF:000046">
    <property type="entry name" value="Aspartic proteinase PCS1"/>
    <property type="match status" value="1"/>
</dbReference>
<dbReference type="InterPro" id="IPR034161">
    <property type="entry name" value="Pepsin-like_plant"/>
</dbReference>
<evidence type="ECO:0000256" key="3">
    <source>
        <dbReference type="ARBA" id="ARBA00022750"/>
    </source>
</evidence>
<evidence type="ECO:0000256" key="7">
    <source>
        <dbReference type="SAM" id="SignalP"/>
    </source>
</evidence>
<gene>
    <name evidence="9" type="ORF">GSMUA_316760.1</name>
</gene>
<dbReference type="SUPFAM" id="SSF50630">
    <property type="entry name" value="Acid proteases"/>
    <property type="match status" value="1"/>
</dbReference>
<dbReference type="EMBL" id="HG996476">
    <property type="protein sequence ID" value="CAG1853450.1"/>
    <property type="molecule type" value="Genomic_DNA"/>
</dbReference>
<reference evidence="10" key="2">
    <citation type="submission" date="2021-05" db="UniProtKB">
        <authorList>
            <consortium name="EnsemblPlants"/>
        </authorList>
    </citation>
    <scope>IDENTIFICATION</scope>
    <source>
        <strain evidence="10">subsp. malaccensis</strain>
    </source>
</reference>
<dbReference type="GO" id="GO:0006508">
    <property type="term" value="P:proteolysis"/>
    <property type="evidence" value="ECO:0007669"/>
    <property type="project" value="UniProtKB-KW"/>
</dbReference>
<dbReference type="Gramene" id="Ma10_t13840.1">
    <property type="protein sequence ID" value="Ma10_p13840.1"/>
    <property type="gene ID" value="Ma10_g13840"/>
</dbReference>
<keyword evidence="7" id="KW-0732">Signal</keyword>
<dbReference type="InterPro" id="IPR032799">
    <property type="entry name" value="TAXi_C"/>
</dbReference>
<dbReference type="InterPro" id="IPR001461">
    <property type="entry name" value="Aspartic_peptidase_A1"/>
</dbReference>
<accession>A0A804KVX2</accession>
<evidence type="ECO:0000313" key="11">
    <source>
        <dbReference type="Proteomes" id="UP000012960"/>
    </source>
</evidence>
<evidence type="ECO:0000256" key="5">
    <source>
        <dbReference type="ARBA" id="ARBA00023180"/>
    </source>
</evidence>
<dbReference type="OMA" id="RIVFGCM"/>
<keyword evidence="3" id="KW-0064">Aspartyl protease</keyword>
<dbReference type="InterPro" id="IPR021109">
    <property type="entry name" value="Peptidase_aspartic_dom_sf"/>
</dbReference>
<reference evidence="9" key="1">
    <citation type="submission" date="2021-03" db="EMBL/GenBank/DDBJ databases">
        <authorList>
            <consortium name="Genoscope - CEA"/>
            <person name="William W."/>
        </authorList>
    </citation>
    <scope>NUCLEOTIDE SEQUENCE</scope>
    <source>
        <strain evidence="9">Doubled-haploid Pahang</strain>
    </source>
</reference>
<feature type="signal peptide" evidence="7">
    <location>
        <begin position="1"/>
        <end position="25"/>
    </location>
</feature>
<evidence type="ECO:0000313" key="10">
    <source>
        <dbReference type="EnsemblPlants" id="Ma10_p13840.1"/>
    </source>
</evidence>
<feature type="domain" description="Peptidase A1" evidence="8">
    <location>
        <begin position="70"/>
        <end position="430"/>
    </location>
</feature>
<dbReference type="FunFam" id="2.40.70.10:FF:000073">
    <property type="entry name" value="Aspartic proteinase PCS1"/>
    <property type="match status" value="1"/>
</dbReference>
<dbReference type="PANTHER" id="PTHR47965:SF77">
    <property type="entry name" value="ASPARTIC PROTEINASE PCS1"/>
    <property type="match status" value="1"/>
</dbReference>
<dbReference type="Pfam" id="PF14543">
    <property type="entry name" value="TAXi_N"/>
    <property type="match status" value="1"/>
</dbReference>
<dbReference type="InterPro" id="IPR033121">
    <property type="entry name" value="PEPTIDASE_A1"/>
</dbReference>
<dbReference type="InterPro" id="IPR032861">
    <property type="entry name" value="TAXi_N"/>
</dbReference>
<evidence type="ECO:0000256" key="6">
    <source>
        <dbReference type="PIRSR" id="PIRSR601461-1"/>
    </source>
</evidence>
<keyword evidence="2" id="KW-0645">Protease</keyword>
<sequence>MISSASNSQCFLLFLLLFLLQPFTSRSSSTTGGAKGSSLSLVLPLRVQKVPSLALRKPSNKLLFHHNVSLTVPLAVGTPPQNVSMVLDTGSELSWLLCNSSAAHSFDPNRSSSYHPVPCYSPTCRDRGRDLPMPPICDASSPGGRCHVYLSYADASTADGAIATDSFLVGSSPSLPTVFACVASAYSSSGGDTDAAGLLGMNRGSLSFVTQSGIRRFSYCIPDHDAFGLLLLGNAEPPFPLPFNYTPLIQITLPLPYFDRVAYSVQLEGIRVGHALLPIPKSVLVPDHTGAGQTMVDSGSQFTFLLGPAYDALKAEFSRQTRGALAPLGEPDFVFQGAFDLCFRVPAAREEPPPGLPAVVLLLRGGAEVAVGGETLLYRVPGEVRGADAVWCFTFGNSDLVPLSAYVIGHHHQQNVWVEYDLENARVGFAPARCDQASRQLGVASP</sequence>
<dbReference type="FunCoup" id="A0A804KVX2">
    <property type="interactions" value="215"/>
</dbReference>
<dbReference type="PANTHER" id="PTHR47965">
    <property type="entry name" value="ASPARTYL PROTEASE-RELATED"/>
    <property type="match status" value="1"/>
</dbReference>
<dbReference type="AlphaFoldDB" id="A0A804KVX2"/>
<dbReference type="Pfam" id="PF14541">
    <property type="entry name" value="TAXi_C"/>
    <property type="match status" value="1"/>
</dbReference>
<name>A0A804KVX2_MUSAM</name>
<evidence type="ECO:0000256" key="1">
    <source>
        <dbReference type="ARBA" id="ARBA00007447"/>
    </source>
</evidence>
<evidence type="ECO:0000259" key="8">
    <source>
        <dbReference type="PROSITE" id="PS51767"/>
    </source>
</evidence>
<dbReference type="CDD" id="cd05476">
    <property type="entry name" value="pepsin_A_like_plant"/>
    <property type="match status" value="1"/>
</dbReference>
<evidence type="ECO:0000313" key="9">
    <source>
        <dbReference type="EMBL" id="CAG1853450.1"/>
    </source>
</evidence>
<organism evidence="10 11">
    <name type="scientific">Musa acuminata subsp. malaccensis</name>
    <name type="common">Wild banana</name>
    <name type="synonym">Musa malaccensis</name>
    <dbReference type="NCBI Taxonomy" id="214687"/>
    <lineage>
        <taxon>Eukaryota</taxon>
        <taxon>Viridiplantae</taxon>
        <taxon>Streptophyta</taxon>
        <taxon>Embryophyta</taxon>
        <taxon>Tracheophyta</taxon>
        <taxon>Spermatophyta</taxon>
        <taxon>Magnoliopsida</taxon>
        <taxon>Liliopsida</taxon>
        <taxon>Zingiberales</taxon>
        <taxon>Musaceae</taxon>
        <taxon>Musa</taxon>
    </lineage>
</organism>